<dbReference type="InterPro" id="IPR000709">
    <property type="entry name" value="Leu_Ile_Val-bd"/>
</dbReference>
<accession>A0A090GTU8</accession>
<feature type="domain" description="Leucine-binding protein" evidence="5">
    <location>
        <begin position="64"/>
        <end position="409"/>
    </location>
</feature>
<dbReference type="PANTHER" id="PTHR30483">
    <property type="entry name" value="LEUCINE-SPECIFIC-BINDING PROTEIN"/>
    <property type="match status" value="1"/>
</dbReference>
<dbReference type="PANTHER" id="PTHR30483:SF6">
    <property type="entry name" value="PERIPLASMIC BINDING PROTEIN OF ABC TRANSPORTER FOR NATURAL AMINO ACIDS"/>
    <property type="match status" value="1"/>
</dbReference>
<keyword evidence="4" id="KW-0029">Amino-acid transport</keyword>
<keyword evidence="6" id="KW-0675">Receptor</keyword>
<dbReference type="InterPro" id="IPR028081">
    <property type="entry name" value="Leu-bd"/>
</dbReference>
<sequence>MGEDQATSCPGVLARRPLAADADEAPQINAIQWEELRMHRRTLLALALFTGLTAPSMALAADDTIKIGLLATFEGPFTVLGEDGERGAMTAIAETNGTVAGKKIEIVKGSSDASPDSAVRAARKLVEQDGVKVLVGPLSGDEGLAVKDYAKTKPDVTFINGTSAAQDTTLRNPAENFFRFSTDGAQWMAGLGTYAFNDKGYKKVATVAEDYSFPYTQVFGFMAEFCKAGGHVPSKSWVPIGNKDFSSVIAAIPEDVDAIYVALGGADAVNFLTQYQQAGGTAPLIGGSITVDQTVLTSKGKLRDVLKGTPSAGPTADTNDAPAWKSFVTAYAKQPGAFPSPSLFAHGYYVNMKATLLALDQVGGDVSDGGKKLREALSKLSFDTPTGKVSLDKNRNAVADIFLTEVTEGSDGNLLNKLVKVVPQVNQTLGIPEDEFMKLGAVNRDNPSCP</sequence>
<comment type="similarity">
    <text evidence="1">Belongs to the leucine-binding protein family.</text>
</comment>
<keyword evidence="3" id="KW-0732">Signal</keyword>
<proteinExistence type="inferred from homology"/>
<dbReference type="InterPro" id="IPR028082">
    <property type="entry name" value="Peripla_BP_I"/>
</dbReference>
<protein>
    <submittedName>
        <fullName evidence="6">Extracellular ligand-binding receptor</fullName>
    </submittedName>
</protein>
<dbReference type="AlphaFoldDB" id="A0A090GTU8"/>
<name>A0A090GTU8_MESPL</name>
<dbReference type="EMBL" id="CCNE01000011">
    <property type="protein sequence ID" value="CDX54356.1"/>
    <property type="molecule type" value="Genomic_DNA"/>
</dbReference>
<evidence type="ECO:0000256" key="3">
    <source>
        <dbReference type="ARBA" id="ARBA00022729"/>
    </source>
</evidence>
<evidence type="ECO:0000256" key="4">
    <source>
        <dbReference type="ARBA" id="ARBA00022970"/>
    </source>
</evidence>
<dbReference type="InterPro" id="IPR051010">
    <property type="entry name" value="BCAA_transport"/>
</dbReference>
<dbReference type="SUPFAM" id="SSF53822">
    <property type="entry name" value="Periplasmic binding protein-like I"/>
    <property type="match status" value="1"/>
</dbReference>
<evidence type="ECO:0000256" key="1">
    <source>
        <dbReference type="ARBA" id="ARBA00010062"/>
    </source>
</evidence>
<organism evidence="6 7">
    <name type="scientific">Mesorhizobium plurifarium</name>
    <dbReference type="NCBI Taxonomy" id="69974"/>
    <lineage>
        <taxon>Bacteria</taxon>
        <taxon>Pseudomonadati</taxon>
        <taxon>Pseudomonadota</taxon>
        <taxon>Alphaproteobacteria</taxon>
        <taxon>Hyphomicrobiales</taxon>
        <taxon>Phyllobacteriaceae</taxon>
        <taxon>Mesorhizobium</taxon>
    </lineage>
</organism>
<dbReference type="PRINTS" id="PR00337">
    <property type="entry name" value="LEUILEVALBP"/>
</dbReference>
<dbReference type="CDD" id="cd06332">
    <property type="entry name" value="PBP1_aromatic_compounds-like"/>
    <property type="match status" value="1"/>
</dbReference>
<evidence type="ECO:0000313" key="7">
    <source>
        <dbReference type="Proteomes" id="UP000046122"/>
    </source>
</evidence>
<keyword evidence="2" id="KW-0813">Transport</keyword>
<evidence type="ECO:0000256" key="2">
    <source>
        <dbReference type="ARBA" id="ARBA00022448"/>
    </source>
</evidence>
<gene>
    <name evidence="6" type="ORF">MPL3365_190199</name>
</gene>
<dbReference type="Gene3D" id="3.40.50.2300">
    <property type="match status" value="2"/>
</dbReference>
<evidence type="ECO:0000259" key="5">
    <source>
        <dbReference type="Pfam" id="PF13458"/>
    </source>
</evidence>
<reference evidence="6 7" key="1">
    <citation type="submission" date="2014-08" db="EMBL/GenBank/DDBJ databases">
        <authorList>
            <person name="Moulin Lionel"/>
        </authorList>
    </citation>
    <scope>NUCLEOTIDE SEQUENCE [LARGE SCALE GENOMIC DNA]</scope>
</reference>
<dbReference type="Pfam" id="PF13458">
    <property type="entry name" value="Peripla_BP_6"/>
    <property type="match status" value="1"/>
</dbReference>
<evidence type="ECO:0000313" key="6">
    <source>
        <dbReference type="EMBL" id="CDX54356.1"/>
    </source>
</evidence>
<dbReference type="GO" id="GO:0006865">
    <property type="term" value="P:amino acid transport"/>
    <property type="evidence" value="ECO:0007669"/>
    <property type="project" value="UniProtKB-KW"/>
</dbReference>
<dbReference type="Proteomes" id="UP000046122">
    <property type="component" value="Unassembled WGS sequence"/>
</dbReference>